<organism evidence="2 3">
    <name type="scientific">Paralvinella palmiformis</name>
    <dbReference type="NCBI Taxonomy" id="53620"/>
    <lineage>
        <taxon>Eukaryota</taxon>
        <taxon>Metazoa</taxon>
        <taxon>Spiralia</taxon>
        <taxon>Lophotrochozoa</taxon>
        <taxon>Annelida</taxon>
        <taxon>Polychaeta</taxon>
        <taxon>Sedentaria</taxon>
        <taxon>Canalipalpata</taxon>
        <taxon>Terebellida</taxon>
        <taxon>Terebelliformia</taxon>
        <taxon>Alvinellidae</taxon>
        <taxon>Paralvinella</taxon>
    </lineage>
</organism>
<reference evidence="2" key="1">
    <citation type="journal article" date="2023" name="Mol. Biol. Evol.">
        <title>Third-Generation Sequencing Reveals the Adaptive Role of the Epigenome in Three Deep-Sea Polychaetes.</title>
        <authorList>
            <person name="Perez M."/>
            <person name="Aroh O."/>
            <person name="Sun Y."/>
            <person name="Lan Y."/>
            <person name="Juniper S.K."/>
            <person name="Young C.R."/>
            <person name="Angers B."/>
            <person name="Qian P.Y."/>
        </authorList>
    </citation>
    <scope>NUCLEOTIDE SEQUENCE</scope>
    <source>
        <strain evidence="2">P08H-3</strain>
    </source>
</reference>
<keyword evidence="3" id="KW-1185">Reference proteome</keyword>
<name>A0AAD9IYM3_9ANNE</name>
<sequence>MMADVTEIKILQTEVILAVGHFRADFEVALSYVLQESCQEIGVTSGGWNRPRQLHLEQQPRLQPQLPLESYPYLESLPHLEPTATLRATATPRPTTKAKDTVTSEATAPREKHSHLV</sequence>
<evidence type="ECO:0000313" key="3">
    <source>
        <dbReference type="Proteomes" id="UP001208570"/>
    </source>
</evidence>
<protein>
    <submittedName>
        <fullName evidence="2">Uncharacterized protein</fullName>
    </submittedName>
</protein>
<feature type="compositionally biased region" description="Low complexity" evidence="1">
    <location>
        <begin position="82"/>
        <end position="95"/>
    </location>
</feature>
<proteinExistence type="predicted"/>
<dbReference type="EMBL" id="JAODUP010000888">
    <property type="protein sequence ID" value="KAK2142997.1"/>
    <property type="molecule type" value="Genomic_DNA"/>
</dbReference>
<accession>A0AAD9IYM3</accession>
<comment type="caution">
    <text evidence="2">The sequence shown here is derived from an EMBL/GenBank/DDBJ whole genome shotgun (WGS) entry which is preliminary data.</text>
</comment>
<evidence type="ECO:0000313" key="2">
    <source>
        <dbReference type="EMBL" id="KAK2142997.1"/>
    </source>
</evidence>
<dbReference type="AlphaFoldDB" id="A0AAD9IYM3"/>
<feature type="region of interest" description="Disordered" evidence="1">
    <location>
        <begin position="82"/>
        <end position="117"/>
    </location>
</feature>
<evidence type="ECO:0000256" key="1">
    <source>
        <dbReference type="SAM" id="MobiDB-lite"/>
    </source>
</evidence>
<gene>
    <name evidence="2" type="ORF">LSH36_888g00001</name>
</gene>
<dbReference type="Proteomes" id="UP001208570">
    <property type="component" value="Unassembled WGS sequence"/>
</dbReference>